<evidence type="ECO:0000256" key="4">
    <source>
        <dbReference type="ARBA" id="ARBA00011738"/>
    </source>
</evidence>
<dbReference type="AlphaFoldDB" id="A0A0G1DH77"/>
<comment type="caution">
    <text evidence="12">The sequence shown here is derived from an EMBL/GenBank/DDBJ whole genome shotgun (WGS) entry which is preliminary data.</text>
</comment>
<dbReference type="CDD" id="cd00378">
    <property type="entry name" value="SHMT"/>
    <property type="match status" value="1"/>
</dbReference>
<dbReference type="InterPro" id="IPR039429">
    <property type="entry name" value="SHMT-like_dom"/>
</dbReference>
<protein>
    <recommendedName>
        <fullName evidence="9">Serine hydroxymethyltransferase</fullName>
        <shortName evidence="9">SHMT</shortName>
        <shortName evidence="9">Serine methylase</shortName>
        <ecNumber evidence="9">2.1.2.1</ecNumber>
    </recommendedName>
</protein>
<dbReference type="InterPro" id="IPR019798">
    <property type="entry name" value="Ser_HO-MeTrfase_PLP_BS"/>
</dbReference>
<keyword evidence="7 9" id="KW-0808">Transferase</keyword>
<dbReference type="FunFam" id="3.40.640.10:FF:000001">
    <property type="entry name" value="Serine hydroxymethyltransferase"/>
    <property type="match status" value="1"/>
</dbReference>
<dbReference type="UniPathway" id="UPA00193"/>
<feature type="binding site" evidence="9">
    <location>
        <position position="109"/>
    </location>
    <ligand>
        <name>(6S)-5,6,7,8-tetrahydrofolate</name>
        <dbReference type="ChEBI" id="CHEBI:57453"/>
    </ligand>
</feature>
<dbReference type="PROSITE" id="PS00096">
    <property type="entry name" value="SHMT"/>
    <property type="match status" value="1"/>
</dbReference>
<feature type="site" description="Plays an important role in substrate specificity" evidence="9">
    <location>
        <position position="217"/>
    </location>
</feature>
<comment type="pathway">
    <text evidence="9">One-carbon metabolism; tetrahydrofolate interconversion.</text>
</comment>
<dbReference type="GO" id="GO:0008168">
    <property type="term" value="F:methyltransferase activity"/>
    <property type="evidence" value="ECO:0007669"/>
    <property type="project" value="UniProtKB-KW"/>
</dbReference>
<comment type="subunit">
    <text evidence="4 9">Homodimer.</text>
</comment>
<keyword evidence="9" id="KW-0028">Amino-acid biosynthesis</keyword>
<gene>
    <name evidence="9" type="primary">glyA</name>
    <name evidence="12" type="ORF">UV74_C0013G0069</name>
</gene>
<dbReference type="InterPro" id="IPR015424">
    <property type="entry name" value="PyrdxlP-dep_Trfase"/>
</dbReference>
<evidence type="ECO:0000259" key="11">
    <source>
        <dbReference type="Pfam" id="PF00464"/>
    </source>
</evidence>
<dbReference type="Proteomes" id="UP000034090">
    <property type="component" value="Unassembled WGS sequence"/>
</dbReference>
<feature type="modified residue" description="N6-(pyridoxal phosphate)lysine" evidence="9 10">
    <location>
        <position position="218"/>
    </location>
</feature>
<evidence type="ECO:0000256" key="7">
    <source>
        <dbReference type="ARBA" id="ARBA00022679"/>
    </source>
</evidence>
<evidence type="ECO:0000256" key="1">
    <source>
        <dbReference type="ARBA" id="ARBA00001933"/>
    </source>
</evidence>
<dbReference type="STRING" id="1618578.UV74_C0013G0069"/>
<comment type="caution">
    <text evidence="9">Lacks conserved residue(s) required for the propagation of feature annotation.</text>
</comment>
<feature type="binding site" evidence="9">
    <location>
        <begin position="113"/>
        <end position="115"/>
    </location>
    <ligand>
        <name>(6S)-5,6,7,8-tetrahydrofolate</name>
        <dbReference type="ChEBI" id="CHEBI:57453"/>
    </ligand>
</feature>
<dbReference type="EMBL" id="LCFQ01000013">
    <property type="protein sequence ID" value="KKS96947.1"/>
    <property type="molecule type" value="Genomic_DNA"/>
</dbReference>
<dbReference type="PANTHER" id="PTHR11680:SF35">
    <property type="entry name" value="SERINE HYDROXYMETHYLTRANSFERASE 1"/>
    <property type="match status" value="1"/>
</dbReference>
<dbReference type="InterPro" id="IPR015421">
    <property type="entry name" value="PyrdxlP-dep_Trfase_major"/>
</dbReference>
<dbReference type="UniPathway" id="UPA00288">
    <property type="reaction ID" value="UER01023"/>
</dbReference>
<accession>A0A0G1DH77</accession>
<dbReference type="PATRIC" id="fig|1618578.3.peg.410"/>
<comment type="function">
    <text evidence="9">Catalyzes the reversible interconversion of serine and glycine with tetrahydrofolate (THF) serving as the one-carbon carrier. This reaction serves as the major source of one-carbon groups required for the biosynthesis of purines, thymidylate, methionine, and other important biomolecules. Also exhibits THF-independent aldolase activity toward beta-hydroxyamino acids, producing glycine and aldehydes, via a retro-aldol mechanism.</text>
</comment>
<dbReference type="GO" id="GO:0019264">
    <property type="term" value="P:glycine biosynthetic process from serine"/>
    <property type="evidence" value="ECO:0007669"/>
    <property type="project" value="UniProtKB-UniRule"/>
</dbReference>
<name>A0A0G1DH77_9BACT</name>
<dbReference type="Gene3D" id="3.90.1150.10">
    <property type="entry name" value="Aspartate Aminotransferase, domain 1"/>
    <property type="match status" value="1"/>
</dbReference>
<evidence type="ECO:0000256" key="6">
    <source>
        <dbReference type="ARBA" id="ARBA00022563"/>
    </source>
</evidence>
<comment type="subcellular location">
    <subcellularLocation>
        <location evidence="2 9">Cytoplasm</location>
    </subcellularLocation>
</comment>
<dbReference type="SUPFAM" id="SSF53383">
    <property type="entry name" value="PLP-dependent transferases"/>
    <property type="match status" value="1"/>
</dbReference>
<dbReference type="InterPro" id="IPR015422">
    <property type="entry name" value="PyrdxlP-dep_Trfase_small"/>
</dbReference>
<sequence length="409" mass="44745">MRIFDLIKKEEKRQAETLMLIPSENYTSKDIREALGSCLTHKYSEGYPGRRYYQGNKFVDKIEEIAIERAKKLFSVPHANVQAYSGSSANAAILFALLNPGDKIMGMSLSSGGHLTHGHPKITFSGKFFKSVQYEVNENGFIDYDKVYKLAKGEKPKLIIAGITAYSRVLDFKKFEEIADSVGAYLLADISHIAGLIVAGVHSSPTDYAHIVMTTTHKTLRGPRGAIIMVTSKGLKKDSEMGKKIDRAIFPGLQGGPHDNQIAAIAIALEEAGKKKFQTYGKRIVENAKALADSLSDKGFKVVTGGTENHMVLLDLSGEKILGKLFAVKLEKAGIIVNANAIPHDPYPPFSPSGVRLGTPAVTSRKMGPAEMKKIAEFIYQVSSDPGSVSKVKKEVQQLTKKFPIPDIF</sequence>
<dbReference type="Pfam" id="PF00464">
    <property type="entry name" value="SHMT"/>
    <property type="match status" value="1"/>
</dbReference>
<keyword evidence="8 9" id="KW-0663">Pyridoxal phosphate</keyword>
<comment type="catalytic activity">
    <reaction evidence="9">
        <text>(6R)-5,10-methylene-5,6,7,8-tetrahydrofolate + glycine + H2O = (6S)-5,6,7,8-tetrahydrofolate + L-serine</text>
        <dbReference type="Rhea" id="RHEA:15481"/>
        <dbReference type="ChEBI" id="CHEBI:15377"/>
        <dbReference type="ChEBI" id="CHEBI:15636"/>
        <dbReference type="ChEBI" id="CHEBI:33384"/>
        <dbReference type="ChEBI" id="CHEBI:57305"/>
        <dbReference type="ChEBI" id="CHEBI:57453"/>
        <dbReference type="EC" id="2.1.2.1"/>
    </reaction>
</comment>
<keyword evidence="12" id="KW-0489">Methyltransferase</keyword>
<evidence type="ECO:0000313" key="12">
    <source>
        <dbReference type="EMBL" id="KKS96947.1"/>
    </source>
</evidence>
<proteinExistence type="inferred from homology"/>
<evidence type="ECO:0000256" key="10">
    <source>
        <dbReference type="PIRSR" id="PIRSR000412-50"/>
    </source>
</evidence>
<evidence type="ECO:0000256" key="9">
    <source>
        <dbReference type="HAMAP-Rule" id="MF_00051"/>
    </source>
</evidence>
<organism evidence="12 13">
    <name type="scientific">Candidatus Woesebacteria bacterium GW2011_GWB1_43_14</name>
    <dbReference type="NCBI Taxonomy" id="1618578"/>
    <lineage>
        <taxon>Bacteria</taxon>
        <taxon>Candidatus Woeseibacteriota</taxon>
    </lineage>
</organism>
<keyword evidence="6 9" id="KW-0554">One-carbon metabolism</keyword>
<comment type="cofactor">
    <cofactor evidence="1 9 10">
        <name>pyridoxal 5'-phosphate</name>
        <dbReference type="ChEBI" id="CHEBI:597326"/>
    </cofactor>
</comment>
<dbReference type="GO" id="GO:0035999">
    <property type="term" value="P:tetrahydrofolate interconversion"/>
    <property type="evidence" value="ECO:0007669"/>
    <property type="project" value="UniProtKB-UniRule"/>
</dbReference>
<dbReference type="Gene3D" id="3.40.640.10">
    <property type="entry name" value="Type I PLP-dependent aspartate aminotransferase-like (Major domain)"/>
    <property type="match status" value="1"/>
</dbReference>
<dbReference type="GO" id="GO:0004372">
    <property type="term" value="F:glycine hydroxymethyltransferase activity"/>
    <property type="evidence" value="ECO:0007669"/>
    <property type="project" value="UniProtKB-UniRule"/>
</dbReference>
<evidence type="ECO:0000256" key="8">
    <source>
        <dbReference type="ARBA" id="ARBA00022898"/>
    </source>
</evidence>
<evidence type="ECO:0000256" key="5">
    <source>
        <dbReference type="ARBA" id="ARBA00022490"/>
    </source>
</evidence>
<comment type="similarity">
    <text evidence="3 9">Belongs to the SHMT family.</text>
</comment>
<keyword evidence="5 9" id="KW-0963">Cytoplasm</keyword>
<reference evidence="12 13" key="1">
    <citation type="journal article" date="2015" name="Nature">
        <title>rRNA introns, odd ribosomes, and small enigmatic genomes across a large radiation of phyla.</title>
        <authorList>
            <person name="Brown C.T."/>
            <person name="Hug L.A."/>
            <person name="Thomas B.C."/>
            <person name="Sharon I."/>
            <person name="Castelle C.J."/>
            <person name="Singh A."/>
            <person name="Wilkins M.J."/>
            <person name="Williams K.H."/>
            <person name="Banfield J.F."/>
        </authorList>
    </citation>
    <scope>NUCLEOTIDE SEQUENCE [LARGE SCALE GENOMIC DNA]</scope>
</reference>
<comment type="pathway">
    <text evidence="9">Amino-acid biosynthesis; glycine biosynthesis; glycine from L-serine: step 1/1.</text>
</comment>
<dbReference type="GO" id="GO:0005829">
    <property type="term" value="C:cytosol"/>
    <property type="evidence" value="ECO:0007669"/>
    <property type="project" value="TreeGrafter"/>
</dbReference>
<feature type="domain" description="Serine hydroxymethyltransferase-like" evidence="11">
    <location>
        <begin position="2"/>
        <end position="379"/>
    </location>
</feature>
<dbReference type="GO" id="GO:0030170">
    <property type="term" value="F:pyridoxal phosphate binding"/>
    <property type="evidence" value="ECO:0007669"/>
    <property type="project" value="UniProtKB-UniRule"/>
</dbReference>
<dbReference type="NCBIfam" id="NF000586">
    <property type="entry name" value="PRK00011.1"/>
    <property type="match status" value="1"/>
</dbReference>
<evidence type="ECO:0000256" key="2">
    <source>
        <dbReference type="ARBA" id="ARBA00004496"/>
    </source>
</evidence>
<dbReference type="PIRSF" id="PIRSF000412">
    <property type="entry name" value="SHMT"/>
    <property type="match status" value="1"/>
</dbReference>
<dbReference type="HAMAP" id="MF_00051">
    <property type="entry name" value="SHMT"/>
    <property type="match status" value="1"/>
</dbReference>
<dbReference type="PANTHER" id="PTHR11680">
    <property type="entry name" value="SERINE HYDROXYMETHYLTRANSFERASE"/>
    <property type="match status" value="1"/>
</dbReference>
<evidence type="ECO:0000256" key="3">
    <source>
        <dbReference type="ARBA" id="ARBA00006376"/>
    </source>
</evidence>
<dbReference type="InterPro" id="IPR001085">
    <property type="entry name" value="Ser_HO-MeTrfase"/>
</dbReference>
<dbReference type="GO" id="GO:0032259">
    <property type="term" value="P:methylation"/>
    <property type="evidence" value="ECO:0007669"/>
    <property type="project" value="UniProtKB-KW"/>
</dbReference>
<evidence type="ECO:0000313" key="13">
    <source>
        <dbReference type="Proteomes" id="UP000034090"/>
    </source>
</evidence>
<dbReference type="InterPro" id="IPR049943">
    <property type="entry name" value="Ser_HO-MeTrfase-like"/>
</dbReference>
<dbReference type="EC" id="2.1.2.1" evidence="9"/>